<dbReference type="InterPro" id="IPR001494">
    <property type="entry name" value="Importin-beta_N"/>
</dbReference>
<sequence>MEAPTISHVYSAIDTLYHSSQVEGKEEASKWLEKFQKSLYAWEICDQLLRENRDKESQYFAAQTMKTKIQHHFSELPQQQHLSLRNSLMQHLLQYSLASHATLTQLCIALADLSIQSPQWENPVSDLIKIFSTKLEHFSVLLEVLMLMPEEVENEYLHIGKNRREEVVVKYQRCSHEVLDLMLKCHEVCPSDDRTQCKLYQCFGTWLTLGSFPAQVVVESKLLKLAFDTLLSSKISDNLHESITDCICNAIYTSGDITNQGPLTEACFKFVTQMIPQAFQQAARDEDSDKLINYTRIYAELGDALLEPILTTPGQGAGDLKTLDLILSCLECSNPDVAVITFNFWYRFAEYIDTNVERDQWGIYKSYIRKLILLLCQLVQFENSQTGIPEKGDSFQEFRLQTLDVIHDIVFVIGSTECFTEIFQSLQQETPTWNKLEARLFCMNPLSKFISMNYDVPGHVIQMLLSLPKDIHIMVQHTAIVLLGDMSRWISDHEQFIDATFQFILNGLQHKDLAQMASFSLSKFCMQCCQKMNKMFPVLLEVCKVVETLNVDNEGVIGILTGCALVLSRMPMDYVTDGLMHLCTPNVQPLYEILQSSAAGDPVKYLDRLAAIFRDIQINQVAAGQEHPCKKVIAQLWDMFKMVVQKYKADDRIMERHFRCIRYGIRCLGQDFIDLMGNLVELLVTLYNEHQHSCLLYIGSVLADEYGGIKAVEGTIMQMLKSFVPPTFKILSQAHGLQNHPDTVDDFFRLCIRLLQRCTLSFLKMESIDSVVQLSIAGTTLNHRDGNTSIMKFLWQLCKSGYLEQSDSRFAEKEERNRLLEQLLAKFGQDIVNGLVAATAGGIQVYMLPGVADTLWEMLEFNRQATAQWFQVALSNLPSHNASGVINATPQQIEYFYNTVCSSTSVKILWGEFREFSKYFR</sequence>
<dbReference type="SMART" id="SM00913">
    <property type="entry name" value="IBN_N"/>
    <property type="match status" value="1"/>
</dbReference>
<dbReference type="InterPro" id="IPR016024">
    <property type="entry name" value="ARM-type_fold"/>
</dbReference>
<dbReference type="EnsemblMetazoa" id="CLYHEMT016634.2">
    <property type="protein sequence ID" value="CLYHEMP016634.2"/>
    <property type="gene ID" value="CLYHEMG016634"/>
</dbReference>
<dbReference type="PANTHER" id="PTHR12363:SF42">
    <property type="entry name" value="TRANSPORTIN-3"/>
    <property type="match status" value="1"/>
</dbReference>
<dbReference type="InterPro" id="IPR011989">
    <property type="entry name" value="ARM-like"/>
</dbReference>
<dbReference type="AlphaFoldDB" id="A0A7M5X3F3"/>
<dbReference type="GO" id="GO:0005737">
    <property type="term" value="C:cytoplasm"/>
    <property type="evidence" value="ECO:0007669"/>
    <property type="project" value="TreeGrafter"/>
</dbReference>
<dbReference type="InterPro" id="IPR058537">
    <property type="entry name" value="TPR_TNPO3_IPO13_4th"/>
</dbReference>
<protein>
    <recommendedName>
        <fullName evidence="1">Importin N-terminal domain-containing protein</fullName>
    </recommendedName>
</protein>
<reference evidence="2" key="1">
    <citation type="submission" date="2021-01" db="UniProtKB">
        <authorList>
            <consortium name="EnsemblMetazoa"/>
        </authorList>
    </citation>
    <scope>IDENTIFICATION</scope>
</reference>
<dbReference type="Pfam" id="PF24138">
    <property type="entry name" value="TPR_TNPO3_IPO13_2nd"/>
    <property type="match status" value="1"/>
</dbReference>
<evidence type="ECO:0000313" key="2">
    <source>
        <dbReference type="EnsemblMetazoa" id="CLYHEMP016634.4"/>
    </source>
</evidence>
<dbReference type="Pfam" id="PF24140">
    <property type="entry name" value="TPR_TNPO3_IPO13_3rd"/>
    <property type="match status" value="1"/>
</dbReference>
<dbReference type="EnsemblMetazoa" id="CLYHEMT016634.6">
    <property type="protein sequence ID" value="CLYHEMP016634.6"/>
    <property type="gene ID" value="CLYHEMG016634"/>
</dbReference>
<feature type="domain" description="Importin N-terminal" evidence="1">
    <location>
        <begin position="28"/>
        <end position="94"/>
    </location>
</feature>
<evidence type="ECO:0000313" key="3">
    <source>
        <dbReference type="Proteomes" id="UP000594262"/>
    </source>
</evidence>
<dbReference type="Pfam" id="PF03810">
    <property type="entry name" value="IBN_N"/>
    <property type="match status" value="1"/>
</dbReference>
<accession>A0A7M5X3F3</accession>
<dbReference type="GO" id="GO:0031267">
    <property type="term" value="F:small GTPase binding"/>
    <property type="evidence" value="ECO:0007669"/>
    <property type="project" value="InterPro"/>
</dbReference>
<dbReference type="InterPro" id="IPR057942">
    <property type="entry name" value="TPR_TNPO3_IPO13_3rd"/>
</dbReference>
<dbReference type="Pfam" id="PF24139">
    <property type="entry name" value="TPR_TNPO3_IPO13_4th"/>
    <property type="match status" value="1"/>
</dbReference>
<dbReference type="Proteomes" id="UP000594262">
    <property type="component" value="Unplaced"/>
</dbReference>
<name>A0A7M5X3F3_9CNID</name>
<dbReference type="EnsemblMetazoa" id="CLYHEMT016634.1">
    <property type="protein sequence ID" value="CLYHEMP016634.1"/>
    <property type="gene ID" value="CLYHEMG016634"/>
</dbReference>
<dbReference type="EnsemblMetazoa" id="CLYHEMT016634.4">
    <property type="protein sequence ID" value="CLYHEMP016634.4"/>
    <property type="gene ID" value="CLYHEMG016634"/>
</dbReference>
<dbReference type="EnsemblMetazoa" id="CLYHEMT016634.5">
    <property type="protein sequence ID" value="CLYHEMP016634.5"/>
    <property type="gene ID" value="CLYHEMG016634"/>
</dbReference>
<dbReference type="EnsemblMetazoa" id="CLYHEMT016634.3">
    <property type="protein sequence ID" value="CLYHEMP016634.3"/>
    <property type="gene ID" value="CLYHEMG016634"/>
</dbReference>
<dbReference type="RefSeq" id="XP_066918704.1">
    <property type="nucleotide sequence ID" value="XM_067062603.1"/>
</dbReference>
<dbReference type="Gene3D" id="1.25.10.10">
    <property type="entry name" value="Leucine-rich Repeat Variant"/>
    <property type="match status" value="1"/>
</dbReference>
<dbReference type="OrthoDB" id="435593at2759"/>
<organism evidence="2 3">
    <name type="scientific">Clytia hemisphaerica</name>
    <dbReference type="NCBI Taxonomy" id="252671"/>
    <lineage>
        <taxon>Eukaryota</taxon>
        <taxon>Metazoa</taxon>
        <taxon>Cnidaria</taxon>
        <taxon>Hydrozoa</taxon>
        <taxon>Hydroidolina</taxon>
        <taxon>Leptothecata</taxon>
        <taxon>Obeliida</taxon>
        <taxon>Clytiidae</taxon>
        <taxon>Clytia</taxon>
    </lineage>
</organism>
<dbReference type="Pfam" id="PF08389">
    <property type="entry name" value="Xpo1"/>
    <property type="match status" value="1"/>
</dbReference>
<evidence type="ECO:0000259" key="1">
    <source>
        <dbReference type="SMART" id="SM00913"/>
    </source>
</evidence>
<dbReference type="InterPro" id="IPR051345">
    <property type="entry name" value="Importin_beta-like_NTR"/>
</dbReference>
<proteinExistence type="predicted"/>
<dbReference type="InterPro" id="IPR013598">
    <property type="entry name" value="Exportin-1/Importin-b-like"/>
</dbReference>
<dbReference type="GO" id="GO:0006606">
    <property type="term" value="P:protein import into nucleus"/>
    <property type="evidence" value="ECO:0007669"/>
    <property type="project" value="TreeGrafter"/>
</dbReference>
<dbReference type="SUPFAM" id="SSF48371">
    <property type="entry name" value="ARM repeat"/>
    <property type="match status" value="1"/>
</dbReference>
<dbReference type="InterPro" id="IPR057941">
    <property type="entry name" value="TPR_TNPO3_IPO13_2nd"/>
</dbReference>
<keyword evidence="3" id="KW-1185">Reference proteome</keyword>
<dbReference type="PANTHER" id="PTHR12363">
    <property type="entry name" value="TRANSPORTIN 3 AND IMPORTIN 13"/>
    <property type="match status" value="1"/>
</dbReference>
<dbReference type="GeneID" id="136806026"/>